<evidence type="ECO:0000259" key="8">
    <source>
        <dbReference type="Pfam" id="PF02687"/>
    </source>
</evidence>
<keyword evidence="4 7" id="KW-1133">Transmembrane helix</keyword>
<dbReference type="PANTHER" id="PTHR30572:SF4">
    <property type="entry name" value="ABC TRANSPORTER PERMEASE YTRF"/>
    <property type="match status" value="1"/>
</dbReference>
<accession>A0A414X734</accession>
<evidence type="ECO:0000256" key="1">
    <source>
        <dbReference type="ARBA" id="ARBA00004651"/>
    </source>
</evidence>
<dbReference type="InterPro" id="IPR050250">
    <property type="entry name" value="Macrolide_Exporter_MacB"/>
</dbReference>
<dbReference type="GO" id="GO:0022857">
    <property type="term" value="F:transmembrane transporter activity"/>
    <property type="evidence" value="ECO:0007669"/>
    <property type="project" value="TreeGrafter"/>
</dbReference>
<protein>
    <submittedName>
        <fullName evidence="9">ABC transporter permease</fullName>
    </submittedName>
</protein>
<comment type="similarity">
    <text evidence="6">Belongs to the ABC-4 integral membrane protein family.</text>
</comment>
<evidence type="ECO:0000313" key="9">
    <source>
        <dbReference type="EMBL" id="RHH49950.1"/>
    </source>
</evidence>
<evidence type="ECO:0000256" key="7">
    <source>
        <dbReference type="SAM" id="Phobius"/>
    </source>
</evidence>
<dbReference type="Pfam" id="PF02687">
    <property type="entry name" value="FtsX"/>
    <property type="match status" value="1"/>
</dbReference>
<evidence type="ECO:0000256" key="4">
    <source>
        <dbReference type="ARBA" id="ARBA00022989"/>
    </source>
</evidence>
<dbReference type="PANTHER" id="PTHR30572">
    <property type="entry name" value="MEMBRANE COMPONENT OF TRANSPORTER-RELATED"/>
    <property type="match status" value="1"/>
</dbReference>
<keyword evidence="3 7" id="KW-0812">Transmembrane</keyword>
<feature type="transmembrane region" description="Helical" evidence="7">
    <location>
        <begin position="391"/>
        <end position="414"/>
    </location>
</feature>
<comment type="caution">
    <text evidence="9">The sequence shown here is derived from an EMBL/GenBank/DDBJ whole genome shotgun (WGS) entry which is preliminary data.</text>
</comment>
<sequence>MWKLILKNLWSRRRRNGWLLAELILVAILSWYIFDPVMVVTYERHLPLGYDADRLCMVSVGMFPQEAPGYEPQAADSASLMQTYLNLVDRARQHPDVEQATPVLSFVYPGAMGNGISSFIAEGDSVAHTALFIEFLPHTHFFETYGFQSGKGSMSAAQLSDLDNGDYYIMTEDLLEGMFRTHIYRNQRCWKVNGTDTCYTAVKGTVKSCKYLSDKRPVPIVFMPLQNPDIRSSLDNMRIVVRLKEGVRMERFLHDFRPWMLRQLRIGNLYARELQSYDEINATREFSDSTVLYRRSLSIALFFLVNLCLGVIGTFWMQTRTRREEVGVMLSYGATPHRIRLLLLGEGTALTTLATFIGCFIYLQYAFSEGLNTGSSLMEAVTPSWVDNFGLHFFFVSLMVYVILLLVVWIGIYIPARRISSISPTEALRDE</sequence>
<feature type="transmembrane region" description="Helical" evidence="7">
    <location>
        <begin position="297"/>
        <end position="318"/>
    </location>
</feature>
<organism evidence="9 10">
    <name type="scientific">Phocaeicola plebeius</name>
    <dbReference type="NCBI Taxonomy" id="310297"/>
    <lineage>
        <taxon>Bacteria</taxon>
        <taxon>Pseudomonadati</taxon>
        <taxon>Bacteroidota</taxon>
        <taxon>Bacteroidia</taxon>
        <taxon>Bacteroidales</taxon>
        <taxon>Bacteroidaceae</taxon>
        <taxon>Phocaeicola</taxon>
    </lineage>
</organism>
<evidence type="ECO:0000313" key="10">
    <source>
        <dbReference type="Proteomes" id="UP000284998"/>
    </source>
</evidence>
<evidence type="ECO:0000256" key="3">
    <source>
        <dbReference type="ARBA" id="ARBA00022692"/>
    </source>
</evidence>
<feature type="domain" description="ABC3 transporter permease C-terminal" evidence="8">
    <location>
        <begin position="298"/>
        <end position="423"/>
    </location>
</feature>
<name>A0A414X734_9BACT</name>
<reference evidence="9 10" key="1">
    <citation type="submission" date="2018-08" db="EMBL/GenBank/DDBJ databases">
        <title>A genome reference for cultivated species of the human gut microbiota.</title>
        <authorList>
            <person name="Zou Y."/>
            <person name="Xue W."/>
            <person name="Luo G."/>
        </authorList>
    </citation>
    <scope>NUCLEOTIDE SEQUENCE [LARGE SCALE GENOMIC DNA]</scope>
    <source>
        <strain evidence="9 10">AM17-44</strain>
    </source>
</reference>
<proteinExistence type="inferred from homology"/>
<dbReference type="RefSeq" id="WP_118242768.1">
    <property type="nucleotide sequence ID" value="NZ_QRJS01000004.1"/>
</dbReference>
<feature type="transmembrane region" description="Helical" evidence="7">
    <location>
        <begin position="339"/>
        <end position="363"/>
    </location>
</feature>
<comment type="subcellular location">
    <subcellularLocation>
        <location evidence="1">Cell membrane</location>
        <topology evidence="1">Multi-pass membrane protein</topology>
    </subcellularLocation>
</comment>
<feature type="transmembrane region" description="Helical" evidence="7">
    <location>
        <begin position="16"/>
        <end position="34"/>
    </location>
</feature>
<keyword evidence="5 7" id="KW-0472">Membrane</keyword>
<keyword evidence="2" id="KW-1003">Cell membrane</keyword>
<dbReference type="EMBL" id="QRJS01000004">
    <property type="protein sequence ID" value="RHH49950.1"/>
    <property type="molecule type" value="Genomic_DNA"/>
</dbReference>
<dbReference type="GO" id="GO:0005886">
    <property type="term" value="C:plasma membrane"/>
    <property type="evidence" value="ECO:0007669"/>
    <property type="project" value="UniProtKB-SubCell"/>
</dbReference>
<dbReference type="AlphaFoldDB" id="A0A414X734"/>
<dbReference type="Proteomes" id="UP000284998">
    <property type="component" value="Unassembled WGS sequence"/>
</dbReference>
<evidence type="ECO:0000256" key="6">
    <source>
        <dbReference type="ARBA" id="ARBA00038076"/>
    </source>
</evidence>
<evidence type="ECO:0000256" key="2">
    <source>
        <dbReference type="ARBA" id="ARBA00022475"/>
    </source>
</evidence>
<gene>
    <name evidence="9" type="ORF">DW204_02730</name>
</gene>
<evidence type="ECO:0000256" key="5">
    <source>
        <dbReference type="ARBA" id="ARBA00023136"/>
    </source>
</evidence>
<dbReference type="InterPro" id="IPR003838">
    <property type="entry name" value="ABC3_permease_C"/>
</dbReference>